<dbReference type="Gene3D" id="3.30.2410.10">
    <property type="entry name" value="Hect, E3 ligase catalytic domain"/>
    <property type="match status" value="1"/>
</dbReference>
<dbReference type="PANTHER" id="PTHR45700">
    <property type="entry name" value="UBIQUITIN-PROTEIN LIGASE E3C"/>
    <property type="match status" value="1"/>
</dbReference>
<dbReference type="Gene3D" id="3.90.1750.10">
    <property type="entry name" value="Hect, E3 ligase catalytic domains"/>
    <property type="match status" value="1"/>
</dbReference>
<dbReference type="Proteomes" id="UP000509510">
    <property type="component" value="Chromosome I"/>
</dbReference>
<evidence type="ECO:0000313" key="9">
    <source>
        <dbReference type="Proteomes" id="UP000509510"/>
    </source>
</evidence>
<dbReference type="EC" id="2.3.2.26" evidence="2"/>
<dbReference type="GO" id="GO:0061630">
    <property type="term" value="F:ubiquitin protein ligase activity"/>
    <property type="evidence" value="ECO:0007669"/>
    <property type="project" value="UniProtKB-EC"/>
</dbReference>
<evidence type="ECO:0000259" key="7">
    <source>
        <dbReference type="PROSITE" id="PS50237"/>
    </source>
</evidence>
<evidence type="ECO:0000256" key="1">
    <source>
        <dbReference type="ARBA" id="ARBA00000885"/>
    </source>
</evidence>
<dbReference type="RefSeq" id="XP_035339602.1">
    <property type="nucleotide sequence ID" value="XM_035483709.1"/>
</dbReference>
<accession>A0A7H8QJN0</accession>
<feature type="region of interest" description="Disordered" evidence="6">
    <location>
        <begin position="518"/>
        <end position="564"/>
    </location>
</feature>
<feature type="region of interest" description="Disordered" evidence="6">
    <location>
        <begin position="231"/>
        <end position="311"/>
    </location>
</feature>
<dbReference type="CDD" id="cd00078">
    <property type="entry name" value="HECTc"/>
    <property type="match status" value="1"/>
</dbReference>
<keyword evidence="4 5" id="KW-0833">Ubl conjugation pathway</keyword>
<organism evidence="8 9">
    <name type="scientific">Talaromyces rugulosus</name>
    <name type="common">Penicillium rugulosum</name>
    <dbReference type="NCBI Taxonomy" id="121627"/>
    <lineage>
        <taxon>Eukaryota</taxon>
        <taxon>Fungi</taxon>
        <taxon>Dikarya</taxon>
        <taxon>Ascomycota</taxon>
        <taxon>Pezizomycotina</taxon>
        <taxon>Eurotiomycetes</taxon>
        <taxon>Eurotiomycetidae</taxon>
        <taxon>Eurotiales</taxon>
        <taxon>Trichocomaceae</taxon>
        <taxon>Talaromyces</taxon>
        <taxon>Talaromyces sect. Islandici</taxon>
    </lineage>
</organism>
<evidence type="ECO:0000256" key="5">
    <source>
        <dbReference type="PROSITE-ProRule" id="PRU00104"/>
    </source>
</evidence>
<evidence type="ECO:0000256" key="4">
    <source>
        <dbReference type="ARBA" id="ARBA00022786"/>
    </source>
</evidence>
<feature type="region of interest" description="Disordered" evidence="6">
    <location>
        <begin position="46"/>
        <end position="115"/>
    </location>
</feature>
<feature type="compositionally biased region" description="Basic and acidic residues" evidence="6">
    <location>
        <begin position="276"/>
        <end position="291"/>
    </location>
</feature>
<dbReference type="AlphaFoldDB" id="A0A7H8QJN0"/>
<dbReference type="SUPFAM" id="SSF56204">
    <property type="entry name" value="Hect, E3 ligase catalytic domain"/>
    <property type="match status" value="1"/>
</dbReference>
<dbReference type="InterPro" id="IPR044611">
    <property type="entry name" value="E3A/B/C-like"/>
</dbReference>
<dbReference type="InterPro" id="IPR035983">
    <property type="entry name" value="Hect_E3_ubiquitin_ligase"/>
</dbReference>
<dbReference type="SMART" id="SM00119">
    <property type="entry name" value="HECTc"/>
    <property type="match status" value="1"/>
</dbReference>
<feature type="compositionally biased region" description="Low complexity" evidence="6">
    <location>
        <begin position="16"/>
        <end position="27"/>
    </location>
</feature>
<sequence>MPTWSSRILPRPPSPSSHNPSHTRPSNRTVDLDRGAALAINYNVPILPSSAPSRPHRRSLSQPFPSLMPTSPRRGGRKVTKEDFLDSDSDGNDDAYDPIRYVPEPRSHSPRKGWTPAEEVVNGKCMTCHSTMRWPKNTKIFRCSICLMVNDLEPYLNGDDHVGDESQPPTPPPKDGSFEPRLPATPLSIEKTKELIDGCLRDFLQRRLAGHQRQEPEPQYVHDVHLQQNHLGNPKEQHTSSRHVQKQYNTDLLSPSSGSGRNDQITRLRSSSDTPLIRRNDPSPRDQDRSPRRTNTNTDTTEPKHGSGTRSWMFRPLEDYIIKSFAGCDCLNNSFLTPGPPRRTVSESIYPRPRPEISAPIVSPDGQVFELDPKMLLLGDIAENSSWWMGGRPQRHEAKDAGAVPAKSLPRSSRSRVNSKSPRIDWEAVAEWYKVVVNVGDSWRDIWSALVENNEMNPDIPVDMRGLDREIAEARVHAQRTLLKATENLLKRPRRPLRRLESARFLLIVLANPQLTSSKEPATQSLTPASNSDPNGSIPNFSRLPGTGDRRGVSSSHKSRPRNLVDHSGIVKRTLGLLANLPDSCHHYLVSWFARYSESQYERLVTLVGRFLTHRLTRQHGRQRSGPMPSVNGLVPSLSGNIENSHVQLHAALSGLSSDQTGEANNKRKIYTDDWQVRAAARVMALLFAANNVHVTRRRHDTARNNEGTPFVRHKDKSTLPLHYFYNSLLDYSDLVSDFEAWEARTTTFSFCQYPFLLSISAKSRILEHDARRQMSIKAREAFLDSILRQKDVSQYLNLKVRRDCLVEDSLRGVSEVVGGGQEEIKKSLRIEFVGEEGVDAGGLRKEWFLLLVREVFDPNHGLFVYDEDSQFCYFNPFCFESSEQFFLVGVLLGLAMYNSTILDVALPPFAFKKLLAAAPPTNMAASSAPKHPHTCTLEDLAEYRPTLAKGLQALLDYDGDVQETFCYDFVARVDRYGQHVETPLYPGGEKRPVTNSNRQQFVNLYVHYLLDTAVQRQFEPFKRGFFTVCGGNALSLFRPEEIELMVRGSDEPLDVPTLRAVATYENWPLKEDPESEPVVSWFWDFFTQANPSDQRKLLSFVTGSDRIPATGAASLSIRLACLGDDSARYPIAHTCFNKMGLFRYSSKRKFEAKLWGAIFNSEGFGLK</sequence>
<evidence type="ECO:0000256" key="3">
    <source>
        <dbReference type="ARBA" id="ARBA00022679"/>
    </source>
</evidence>
<feature type="active site" description="Glycyl thioester intermediate" evidence="5">
    <location>
        <position position="1136"/>
    </location>
</feature>
<dbReference type="EMBL" id="CP055898">
    <property type="protein sequence ID" value="QKX53423.1"/>
    <property type="molecule type" value="Genomic_DNA"/>
</dbReference>
<keyword evidence="9" id="KW-1185">Reference proteome</keyword>
<dbReference type="PROSITE" id="PS50237">
    <property type="entry name" value="HECT"/>
    <property type="match status" value="1"/>
</dbReference>
<dbReference type="FunFam" id="3.30.2160.10:FF:000004">
    <property type="entry name" value="probable E3 ubiquitin-protein ligase HERC4 isoform X1"/>
    <property type="match status" value="1"/>
</dbReference>
<dbReference type="Gene3D" id="3.30.2160.10">
    <property type="entry name" value="Hect, E3 ligase catalytic domain"/>
    <property type="match status" value="1"/>
</dbReference>
<dbReference type="PANTHER" id="PTHR45700:SF8">
    <property type="entry name" value="HECT-TYPE E3 UBIQUITIN TRANSFERASE"/>
    <property type="match status" value="1"/>
</dbReference>
<feature type="compositionally biased region" description="Polar residues" evidence="6">
    <location>
        <begin position="518"/>
        <end position="540"/>
    </location>
</feature>
<protein>
    <recommendedName>
        <fullName evidence="2">HECT-type E3 ubiquitin transferase</fullName>
        <ecNumber evidence="2">2.3.2.26</ecNumber>
    </recommendedName>
</protein>
<comment type="catalytic activity">
    <reaction evidence="1">
        <text>S-ubiquitinyl-[E2 ubiquitin-conjugating enzyme]-L-cysteine + [acceptor protein]-L-lysine = [E2 ubiquitin-conjugating enzyme]-L-cysteine + N(6)-ubiquitinyl-[acceptor protein]-L-lysine.</text>
        <dbReference type="EC" id="2.3.2.26"/>
    </reaction>
</comment>
<dbReference type="KEGG" id="trg:TRUGW13939_00502"/>
<gene>
    <name evidence="8" type="ORF">TRUGW13939_00502</name>
</gene>
<feature type="region of interest" description="Disordered" evidence="6">
    <location>
        <begin position="1"/>
        <end position="34"/>
    </location>
</feature>
<dbReference type="Pfam" id="PF00632">
    <property type="entry name" value="HECT"/>
    <property type="match status" value="1"/>
</dbReference>
<dbReference type="InterPro" id="IPR000569">
    <property type="entry name" value="HECT_dom"/>
</dbReference>
<evidence type="ECO:0000313" key="8">
    <source>
        <dbReference type="EMBL" id="QKX53423.1"/>
    </source>
</evidence>
<dbReference type="GeneID" id="55988015"/>
<feature type="region of interest" description="Disordered" evidence="6">
    <location>
        <begin position="392"/>
        <end position="418"/>
    </location>
</feature>
<reference evidence="9" key="1">
    <citation type="submission" date="2020-06" db="EMBL/GenBank/DDBJ databases">
        <title>A chromosome-scale genome assembly of Talaromyces rugulosus W13939.</title>
        <authorList>
            <person name="Wang B."/>
            <person name="Guo L."/>
            <person name="Ye K."/>
            <person name="Wang L."/>
        </authorList>
    </citation>
    <scope>NUCLEOTIDE SEQUENCE [LARGE SCALE GENOMIC DNA]</scope>
    <source>
        <strain evidence="9">W13939</strain>
    </source>
</reference>
<dbReference type="OrthoDB" id="8068875at2759"/>
<feature type="compositionally biased region" description="Acidic residues" evidence="6">
    <location>
        <begin position="85"/>
        <end position="96"/>
    </location>
</feature>
<feature type="domain" description="HECT" evidence="7">
    <location>
        <begin position="821"/>
        <end position="1168"/>
    </location>
</feature>
<keyword evidence="3" id="KW-0808">Transferase</keyword>
<feature type="compositionally biased region" description="Polar residues" evidence="6">
    <location>
        <begin position="246"/>
        <end position="274"/>
    </location>
</feature>
<evidence type="ECO:0000256" key="6">
    <source>
        <dbReference type="SAM" id="MobiDB-lite"/>
    </source>
</evidence>
<dbReference type="GO" id="GO:0000209">
    <property type="term" value="P:protein polyubiquitination"/>
    <property type="evidence" value="ECO:0007669"/>
    <property type="project" value="InterPro"/>
</dbReference>
<name>A0A7H8QJN0_TALRU</name>
<feature type="region of interest" description="Disordered" evidence="6">
    <location>
        <begin position="158"/>
        <end position="189"/>
    </location>
</feature>
<proteinExistence type="predicted"/>
<evidence type="ECO:0000256" key="2">
    <source>
        <dbReference type="ARBA" id="ARBA00012485"/>
    </source>
</evidence>